<gene>
    <name evidence="1" type="ORF">SY85_23315</name>
</gene>
<evidence type="ECO:0008006" key="3">
    <source>
        <dbReference type="Google" id="ProtNLM"/>
    </source>
</evidence>
<dbReference type="Proteomes" id="UP000077177">
    <property type="component" value="Chromosome"/>
</dbReference>
<reference evidence="2" key="1">
    <citation type="submission" date="2015-01" db="EMBL/GenBank/DDBJ databases">
        <title>Flavisolibacter sp./LCS9/ whole genome sequencing.</title>
        <authorList>
            <person name="Kim M.K."/>
            <person name="Srinivasan S."/>
            <person name="Lee J.-J."/>
        </authorList>
    </citation>
    <scope>NUCLEOTIDE SEQUENCE [LARGE SCALE GENOMIC DNA]</scope>
    <source>
        <strain evidence="2">LCS9</strain>
    </source>
</reference>
<reference evidence="1 2" key="2">
    <citation type="journal article" date="2016" name="Int. J. Syst. Evol. Microbiol.">
        <title>Flavisolibacter tropicus sp. nov., isolated from tropical soil.</title>
        <authorList>
            <person name="Lee J.J."/>
            <person name="Kang M.S."/>
            <person name="Kim G.S."/>
            <person name="Lee C.S."/>
            <person name="Lim S."/>
            <person name="Lee J."/>
            <person name="Roh S.H."/>
            <person name="Kang H."/>
            <person name="Ha J.M."/>
            <person name="Bae S."/>
            <person name="Jung H.Y."/>
            <person name="Kim M.K."/>
        </authorList>
    </citation>
    <scope>NUCLEOTIDE SEQUENCE [LARGE SCALE GENOMIC DNA]</scope>
    <source>
        <strain evidence="1 2">LCS9</strain>
    </source>
</reference>
<protein>
    <recommendedName>
        <fullName evidence="3">Glycosyltransferase family 1 protein</fullName>
    </recommendedName>
</protein>
<dbReference type="OrthoDB" id="6336595at2"/>
<accession>A0A172U0U0</accession>
<evidence type="ECO:0000313" key="2">
    <source>
        <dbReference type="Proteomes" id="UP000077177"/>
    </source>
</evidence>
<evidence type="ECO:0000313" key="1">
    <source>
        <dbReference type="EMBL" id="ANE52965.1"/>
    </source>
</evidence>
<name>A0A172U0U0_9BACT</name>
<dbReference type="STRING" id="1492898.SY85_23315"/>
<proteinExistence type="predicted"/>
<dbReference type="KEGG" id="fla:SY85_23315"/>
<dbReference type="EMBL" id="CP011390">
    <property type="protein sequence ID" value="ANE52965.1"/>
    <property type="molecule type" value="Genomic_DNA"/>
</dbReference>
<organism evidence="1 2">
    <name type="scientific">Flavisolibacter tropicus</name>
    <dbReference type="NCBI Taxonomy" id="1492898"/>
    <lineage>
        <taxon>Bacteria</taxon>
        <taxon>Pseudomonadati</taxon>
        <taxon>Bacteroidota</taxon>
        <taxon>Chitinophagia</taxon>
        <taxon>Chitinophagales</taxon>
        <taxon>Chitinophagaceae</taxon>
        <taxon>Flavisolibacter</taxon>
    </lineage>
</organism>
<dbReference type="AlphaFoldDB" id="A0A172U0U0"/>
<sequence length="359" mass="41919">MKTLLECEMDYVANPHLMQIYSGFFELQKKGIIKLKVRPTGKSTTGPHILIVKVNNKYKVAYDALDGFSWIVGGKEENLSYFQKSFDVDFYFKRSFHQLLHQYKPANCQVLPLGLNYNIYPSCNMLAFNPSFGDKVKYVMKSNKLLRKLAKKNFFYSQDFEYFPTKHAVDRILFLTRVWDPAEARWEGSRSHREMVNQTRVECIRLCRKEFGERFTGGLIADAYSEKYYSDLIMPGEYTSKRRFLQAVREHSICIATTGLHDSIGWKFGEYVAASRAIVSEPLQYELPGEFGKDQNYLEFQTPSQLIEQIYTLLNNKEKILKMMNANKDYYDNFVKPEKLVLNTLFQVINHSDKKTNLA</sequence>
<keyword evidence="2" id="KW-1185">Reference proteome</keyword>
<dbReference type="RefSeq" id="WP_066408361.1">
    <property type="nucleotide sequence ID" value="NZ_CP011390.1"/>
</dbReference>